<comment type="caution">
    <text evidence="2">The sequence shown here is derived from an EMBL/GenBank/DDBJ whole genome shotgun (WGS) entry which is preliminary data.</text>
</comment>
<accession>A0ABW9KSR6</accession>
<evidence type="ECO:0000259" key="1">
    <source>
        <dbReference type="SMART" id="SM00563"/>
    </source>
</evidence>
<dbReference type="CDD" id="cd06551">
    <property type="entry name" value="LPLAT"/>
    <property type="match status" value="1"/>
</dbReference>
<keyword evidence="3" id="KW-1185">Reference proteome</keyword>
<proteinExistence type="predicted"/>
<dbReference type="Proteomes" id="UP001634747">
    <property type="component" value="Unassembled WGS sequence"/>
</dbReference>
<dbReference type="EMBL" id="JBJYXY010000001">
    <property type="protein sequence ID" value="MFN2977529.1"/>
    <property type="molecule type" value="Genomic_DNA"/>
</dbReference>
<organism evidence="2 3">
    <name type="scientific">Terriglobus aquaticus</name>
    <dbReference type="NCBI Taxonomy" id="940139"/>
    <lineage>
        <taxon>Bacteria</taxon>
        <taxon>Pseudomonadati</taxon>
        <taxon>Acidobacteriota</taxon>
        <taxon>Terriglobia</taxon>
        <taxon>Terriglobales</taxon>
        <taxon>Acidobacteriaceae</taxon>
        <taxon>Terriglobus</taxon>
    </lineage>
</organism>
<keyword evidence="2" id="KW-0012">Acyltransferase</keyword>
<evidence type="ECO:0000313" key="3">
    <source>
        <dbReference type="Proteomes" id="UP001634747"/>
    </source>
</evidence>
<dbReference type="SMART" id="SM00563">
    <property type="entry name" value="PlsC"/>
    <property type="match status" value="1"/>
</dbReference>
<dbReference type="RefSeq" id="WP_263415135.1">
    <property type="nucleotide sequence ID" value="NZ_BAABBH010000001.1"/>
</dbReference>
<name>A0ABW9KSR6_9BACT</name>
<reference evidence="2 3" key="1">
    <citation type="submission" date="2024-12" db="EMBL/GenBank/DDBJ databases">
        <authorList>
            <person name="Lee Y."/>
        </authorList>
    </citation>
    <scope>NUCLEOTIDE SEQUENCE [LARGE SCALE GENOMIC DNA]</scope>
    <source>
        <strain evidence="2 3">03SUJ4</strain>
    </source>
</reference>
<keyword evidence="2" id="KW-0808">Transferase</keyword>
<sequence>MVPRANGVPVNIDRLSGAELTQLVPISTWRLRLFHVIAHRRLSNSFRALRLANQHRAPLSIEEPLVVALNHPSWWDPLVGFALSRWLLPGRRFYAPIDAEALQRYGIFRRLGLFPVAMHSARGAAQFLRAGGEVLDRGYILAVTPQGHFTDVRERPVVFRPGLASLLHRRSAQGKRTTVLPLALEYTFWDQRLPEALVNCGTPLSFGSAPEGIAGPSQRDIHTALERAMEQTQDELRALAMRRDPAAFRSLLEGRRGSAGWYGWIERLRSVAKGRRGRGDHTASAIAAANTHTAPPKP</sequence>
<dbReference type="GO" id="GO:0016746">
    <property type="term" value="F:acyltransferase activity"/>
    <property type="evidence" value="ECO:0007669"/>
    <property type="project" value="UniProtKB-KW"/>
</dbReference>
<dbReference type="Pfam" id="PF01553">
    <property type="entry name" value="Acyltransferase"/>
    <property type="match status" value="1"/>
</dbReference>
<evidence type="ECO:0000313" key="2">
    <source>
        <dbReference type="EMBL" id="MFN2977529.1"/>
    </source>
</evidence>
<protein>
    <submittedName>
        <fullName evidence="2">Lysophospholipid acyltransferase family protein</fullName>
    </submittedName>
</protein>
<dbReference type="InterPro" id="IPR002123">
    <property type="entry name" value="Plipid/glycerol_acylTrfase"/>
</dbReference>
<feature type="domain" description="Phospholipid/glycerol acyltransferase" evidence="1">
    <location>
        <begin position="65"/>
        <end position="187"/>
    </location>
</feature>
<gene>
    <name evidence="2" type="ORF">ACK2TP_17285</name>
</gene>